<accession>A0A9P4UZX8</accession>
<dbReference type="EMBL" id="ML996196">
    <property type="protein sequence ID" value="KAF2731428.1"/>
    <property type="molecule type" value="Genomic_DNA"/>
</dbReference>
<dbReference type="GO" id="GO:0046872">
    <property type="term" value="F:metal ion binding"/>
    <property type="evidence" value="ECO:0007669"/>
    <property type="project" value="UniProtKB-KW"/>
</dbReference>
<evidence type="ECO:0000256" key="1">
    <source>
        <dbReference type="ARBA" id="ARBA00022723"/>
    </source>
</evidence>
<dbReference type="PANTHER" id="PTHR23422">
    <property type="entry name" value="DIPEPTIDYL PEPTIDASE III-RELATED"/>
    <property type="match status" value="1"/>
</dbReference>
<evidence type="ECO:0000313" key="3">
    <source>
        <dbReference type="EMBL" id="KAF2731428.1"/>
    </source>
</evidence>
<reference evidence="3" key="1">
    <citation type="journal article" date="2020" name="Stud. Mycol.">
        <title>101 Dothideomycetes genomes: a test case for predicting lifestyles and emergence of pathogens.</title>
        <authorList>
            <person name="Haridas S."/>
            <person name="Albert R."/>
            <person name="Binder M."/>
            <person name="Bloem J."/>
            <person name="Labutti K."/>
            <person name="Salamov A."/>
            <person name="Andreopoulos B."/>
            <person name="Baker S."/>
            <person name="Barry K."/>
            <person name="Bills G."/>
            <person name="Bluhm B."/>
            <person name="Cannon C."/>
            <person name="Castanera R."/>
            <person name="Culley D."/>
            <person name="Daum C."/>
            <person name="Ezra D."/>
            <person name="Gonzalez J."/>
            <person name="Henrissat B."/>
            <person name="Kuo A."/>
            <person name="Liang C."/>
            <person name="Lipzen A."/>
            <person name="Lutzoni F."/>
            <person name="Magnuson J."/>
            <person name="Mondo S."/>
            <person name="Nolan M."/>
            <person name="Ohm R."/>
            <person name="Pangilinan J."/>
            <person name="Park H.-J."/>
            <person name="Ramirez L."/>
            <person name="Alfaro M."/>
            <person name="Sun H."/>
            <person name="Tritt A."/>
            <person name="Yoshinaga Y."/>
            <person name="Zwiers L.-H."/>
            <person name="Turgeon B."/>
            <person name="Goodwin S."/>
            <person name="Spatafora J."/>
            <person name="Crous P."/>
            <person name="Grigoriev I."/>
        </authorList>
    </citation>
    <scope>NUCLEOTIDE SEQUENCE</scope>
    <source>
        <strain evidence="3">CBS 125425</strain>
    </source>
</reference>
<gene>
    <name evidence="3" type="ORF">EJ04DRAFT_583635</name>
</gene>
<protein>
    <submittedName>
        <fullName evidence="3">Uncharacterized protein</fullName>
    </submittedName>
</protein>
<dbReference type="Pfam" id="PF03571">
    <property type="entry name" value="Peptidase_M49"/>
    <property type="match status" value="1"/>
</dbReference>
<dbReference type="InterPro" id="IPR039461">
    <property type="entry name" value="Peptidase_M49"/>
</dbReference>
<dbReference type="OrthoDB" id="4694525at2759"/>
<dbReference type="GO" id="GO:0008239">
    <property type="term" value="F:dipeptidyl-peptidase activity"/>
    <property type="evidence" value="ECO:0007669"/>
    <property type="project" value="TreeGrafter"/>
</dbReference>
<proteinExistence type="predicted"/>
<dbReference type="Proteomes" id="UP000799444">
    <property type="component" value="Unassembled WGS sequence"/>
</dbReference>
<sequence length="254" mass="28480">MMAVPPYGLGFPSDTAQSACYPGKVSIPRKEVELMPLVLDSQAIFPENTRITKTSDAHFVVLQASVERGSQPLPAPASQPEQQVTIERDDHAEELSKICENLEEAKKYAANEEQRLLLSQYIESFTTGSLETYRESQRTWPKDRNSSVENSFGFVEPYRDPYRVRAEFQGVVAIQDPAETRVLNKLVDEADTFIRRLPWAGGKGNDGKGAFEKALFEPPSLTSTHALTGVRRRFKGVCGLGDRSLRVQRNFAWI</sequence>
<dbReference type="GO" id="GO:0005737">
    <property type="term" value="C:cytoplasm"/>
    <property type="evidence" value="ECO:0007669"/>
    <property type="project" value="TreeGrafter"/>
</dbReference>
<dbReference type="PANTHER" id="PTHR23422:SF11">
    <property type="entry name" value="DIPEPTIDYL PEPTIDASE 3"/>
    <property type="match status" value="1"/>
</dbReference>
<comment type="caution">
    <text evidence="3">The sequence shown here is derived from an EMBL/GenBank/DDBJ whole genome shotgun (WGS) entry which is preliminary data.</text>
</comment>
<keyword evidence="4" id="KW-1185">Reference proteome</keyword>
<keyword evidence="1" id="KW-0479">Metal-binding</keyword>
<evidence type="ECO:0000256" key="2">
    <source>
        <dbReference type="ARBA" id="ARBA00022801"/>
    </source>
</evidence>
<dbReference type="Gene3D" id="3.30.540.30">
    <property type="match status" value="1"/>
</dbReference>
<evidence type="ECO:0000313" key="4">
    <source>
        <dbReference type="Proteomes" id="UP000799444"/>
    </source>
</evidence>
<name>A0A9P4UZX8_9PLEO</name>
<keyword evidence="2" id="KW-0378">Hydrolase</keyword>
<dbReference type="AlphaFoldDB" id="A0A9P4UZX8"/>
<organism evidence="3 4">
    <name type="scientific">Polyplosphaeria fusca</name>
    <dbReference type="NCBI Taxonomy" id="682080"/>
    <lineage>
        <taxon>Eukaryota</taxon>
        <taxon>Fungi</taxon>
        <taxon>Dikarya</taxon>
        <taxon>Ascomycota</taxon>
        <taxon>Pezizomycotina</taxon>
        <taxon>Dothideomycetes</taxon>
        <taxon>Pleosporomycetidae</taxon>
        <taxon>Pleosporales</taxon>
        <taxon>Tetraplosphaeriaceae</taxon>
        <taxon>Polyplosphaeria</taxon>
    </lineage>
</organism>